<evidence type="ECO:0000313" key="3">
    <source>
        <dbReference type="Proteomes" id="UP000008206"/>
    </source>
</evidence>
<dbReference type="Pfam" id="PF13545">
    <property type="entry name" value="HTH_Crp_2"/>
    <property type="match status" value="1"/>
</dbReference>
<dbReference type="KEGG" id="cyj:Cyan7822_5174"/>
<feature type="domain" description="HTH crp-type" evidence="1">
    <location>
        <begin position="152"/>
        <end position="223"/>
    </location>
</feature>
<dbReference type="GO" id="GO:0003700">
    <property type="term" value="F:DNA-binding transcription factor activity"/>
    <property type="evidence" value="ECO:0007669"/>
    <property type="project" value="InterPro"/>
</dbReference>
<dbReference type="AlphaFoldDB" id="E0UKH6"/>
<dbReference type="HOGENOM" id="CLU_1093513_0_0_3"/>
<dbReference type="CDD" id="cd00092">
    <property type="entry name" value="HTH_CRP"/>
    <property type="match status" value="1"/>
</dbReference>
<dbReference type="STRING" id="497965.Cyan7822_5174"/>
<gene>
    <name evidence="2" type="ordered locus">Cyan7822_5174</name>
</gene>
<evidence type="ECO:0000313" key="2">
    <source>
        <dbReference type="EMBL" id="ADN17057.1"/>
    </source>
</evidence>
<dbReference type="InterPro" id="IPR018335">
    <property type="entry name" value="Tscrpt_reg_HTH_Crp-type_CS"/>
</dbReference>
<evidence type="ECO:0000259" key="1">
    <source>
        <dbReference type="PROSITE" id="PS51063"/>
    </source>
</evidence>
<dbReference type="PRINTS" id="PR00034">
    <property type="entry name" value="HTHCRP"/>
</dbReference>
<dbReference type="OrthoDB" id="5242211at2"/>
<dbReference type="RefSeq" id="WP_013325095.1">
    <property type="nucleotide sequence ID" value="NC_014501.1"/>
</dbReference>
<name>E0UKH6_GLOV7</name>
<dbReference type="SMART" id="SM00419">
    <property type="entry name" value="HTH_CRP"/>
    <property type="match status" value="1"/>
</dbReference>
<dbReference type="SUPFAM" id="SSF46785">
    <property type="entry name" value="Winged helix' DNA-binding domain"/>
    <property type="match status" value="1"/>
</dbReference>
<dbReference type="Proteomes" id="UP000008206">
    <property type="component" value="Chromosome"/>
</dbReference>
<keyword evidence="3" id="KW-1185">Reference proteome</keyword>
<sequence>MHSYIPSSNPSHFNLTGQSIFDWAKSHYRDHTFNKDEPIPTRPGLLYFVEQGAIRIVGFTQTNETLPKQSSHSDLSLCEAVFLGFVGAGLPFEIVSQFPISLKAIAHVEATSVIWLYWQDLEHWPDLKQEVFNSFRYQHQRKLLWLSMLGQKRTIDRLLGFLTLLIEEYGQPSDKGYYLPYTLTHAQIASAIGTTRVTVTRLMGRLRQEGLVSLDDDHLIYLP</sequence>
<dbReference type="InterPro" id="IPR036388">
    <property type="entry name" value="WH-like_DNA-bd_sf"/>
</dbReference>
<dbReference type="InterPro" id="IPR012318">
    <property type="entry name" value="HTH_CRP"/>
</dbReference>
<dbReference type="PROSITE" id="PS51063">
    <property type="entry name" value="HTH_CRP_2"/>
    <property type="match status" value="1"/>
</dbReference>
<protein>
    <submittedName>
        <fullName evidence="2">Putative transcriptional regulator, Crp/Fnr family</fullName>
    </submittedName>
</protein>
<dbReference type="eggNOG" id="COG0664">
    <property type="taxonomic scope" value="Bacteria"/>
</dbReference>
<organism evidence="2 3">
    <name type="scientific">Gloeothece verrucosa (strain PCC 7822)</name>
    <name type="common">Cyanothece sp. (strain PCC 7822)</name>
    <dbReference type="NCBI Taxonomy" id="497965"/>
    <lineage>
        <taxon>Bacteria</taxon>
        <taxon>Bacillati</taxon>
        <taxon>Cyanobacteriota</taxon>
        <taxon>Cyanophyceae</taxon>
        <taxon>Oscillatoriophycideae</taxon>
        <taxon>Chroococcales</taxon>
        <taxon>Aphanothecaceae</taxon>
        <taxon>Gloeothece</taxon>
        <taxon>Gloeothece verrucosa</taxon>
    </lineage>
</organism>
<dbReference type="Gene3D" id="1.10.10.10">
    <property type="entry name" value="Winged helix-like DNA-binding domain superfamily/Winged helix DNA-binding domain"/>
    <property type="match status" value="1"/>
</dbReference>
<dbReference type="GO" id="GO:0003677">
    <property type="term" value="F:DNA binding"/>
    <property type="evidence" value="ECO:0007669"/>
    <property type="project" value="InterPro"/>
</dbReference>
<dbReference type="PROSITE" id="PS00042">
    <property type="entry name" value="HTH_CRP_1"/>
    <property type="match status" value="1"/>
</dbReference>
<dbReference type="EMBL" id="CP002198">
    <property type="protein sequence ID" value="ADN17057.1"/>
    <property type="molecule type" value="Genomic_DNA"/>
</dbReference>
<dbReference type="InterPro" id="IPR036390">
    <property type="entry name" value="WH_DNA-bd_sf"/>
</dbReference>
<accession>E0UKH6</accession>
<proteinExistence type="predicted"/>
<reference evidence="3" key="1">
    <citation type="journal article" date="2011" name="MBio">
        <title>Novel metabolic attributes of the genus Cyanothece, comprising a group of unicellular nitrogen-fixing Cyanobacteria.</title>
        <authorList>
            <person name="Bandyopadhyay A."/>
            <person name="Elvitigala T."/>
            <person name="Welsh E."/>
            <person name="Stockel J."/>
            <person name="Liberton M."/>
            <person name="Min H."/>
            <person name="Sherman L.A."/>
            <person name="Pakrasi H.B."/>
        </authorList>
    </citation>
    <scope>NUCLEOTIDE SEQUENCE [LARGE SCALE GENOMIC DNA]</scope>
    <source>
        <strain evidence="3">PCC 7822</strain>
    </source>
</reference>